<keyword evidence="4" id="KW-1185">Reference proteome</keyword>
<dbReference type="GO" id="GO:0016757">
    <property type="term" value="F:glycosyltransferase activity"/>
    <property type="evidence" value="ECO:0007669"/>
    <property type="project" value="InterPro"/>
</dbReference>
<dbReference type="Proteomes" id="UP000243468">
    <property type="component" value="Unassembled WGS sequence"/>
</dbReference>
<evidence type="ECO:0000259" key="2">
    <source>
        <dbReference type="Pfam" id="PF13439"/>
    </source>
</evidence>
<dbReference type="Pfam" id="PF00534">
    <property type="entry name" value="Glycos_transf_1"/>
    <property type="match status" value="1"/>
</dbReference>
<dbReference type="InterPro" id="IPR001296">
    <property type="entry name" value="Glyco_trans_1"/>
</dbReference>
<protein>
    <submittedName>
        <fullName evidence="3">Glycosyltransferase involved in cell wall bisynthesis</fullName>
    </submittedName>
</protein>
<feature type="domain" description="Glycosyl transferase family 1" evidence="1">
    <location>
        <begin position="206"/>
        <end position="377"/>
    </location>
</feature>
<evidence type="ECO:0000259" key="1">
    <source>
        <dbReference type="Pfam" id="PF00534"/>
    </source>
</evidence>
<dbReference type="Pfam" id="PF13439">
    <property type="entry name" value="Glyco_transf_4"/>
    <property type="match status" value="1"/>
</dbReference>
<dbReference type="AlphaFoldDB" id="A0A1G6MIP4"/>
<dbReference type="STRING" id="1226327.SAMN05421732_10854"/>
<sequence length="399" mass="44399">MTQKKTILVLASTYPRWQGDHEPGFIHELCKRLTSQFNVIALVPDAIHADPNGLLDGVHIVRYKYAPKKLQSLVNNGGIVNNLKAFWWKWLLVPSFLIGQYLAVKKILSTQKIDIIHAHWLIPQGWIASRFCKKFNLPYLVTSHGGDLFGLQGNVLMKVKKKVAEDATAMTVVSQAMKEYLEQISIQPKILKVIPMGVDLQNRFTPKSDIQRHKNELLFVGRLVPKKGLNYLIDALSILVRTCPELSLKIVGFGPEEENLREQVQQLKLENNVKFLGALSQDKLPDQYRQATLFVAPFVRADNGDQEGLPVALMEAIGCGCPAVVGHVAGIEDLLGEDIKHIAVNPQNKQELIAAISTALDEPTLAAERAVRIRKNALALIEWDSVASAYAKILATSTQ</sequence>
<evidence type="ECO:0000313" key="4">
    <source>
        <dbReference type="Proteomes" id="UP000243468"/>
    </source>
</evidence>
<dbReference type="OrthoDB" id="9792269at2"/>
<feature type="domain" description="Glycosyltransferase subfamily 4-like N-terminal" evidence="2">
    <location>
        <begin position="54"/>
        <end position="201"/>
    </location>
</feature>
<keyword evidence="3" id="KW-0808">Transferase</keyword>
<dbReference type="Gene3D" id="3.40.50.2000">
    <property type="entry name" value="Glycogen Phosphorylase B"/>
    <property type="match status" value="2"/>
</dbReference>
<proteinExistence type="predicted"/>
<gene>
    <name evidence="3" type="ORF">SAMN05421732_10854</name>
</gene>
<dbReference type="InterPro" id="IPR028098">
    <property type="entry name" value="Glyco_trans_4-like_N"/>
</dbReference>
<name>A0A1G6MIP4_9GAMM</name>
<dbReference type="EMBL" id="FMYO01000008">
    <property type="protein sequence ID" value="SDC55097.1"/>
    <property type="molecule type" value="Genomic_DNA"/>
</dbReference>
<dbReference type="PANTHER" id="PTHR45947:SF14">
    <property type="entry name" value="SLL1723 PROTEIN"/>
    <property type="match status" value="1"/>
</dbReference>
<dbReference type="InterPro" id="IPR050194">
    <property type="entry name" value="Glycosyltransferase_grp1"/>
</dbReference>
<evidence type="ECO:0000313" key="3">
    <source>
        <dbReference type="EMBL" id="SDC55097.1"/>
    </source>
</evidence>
<dbReference type="PANTHER" id="PTHR45947">
    <property type="entry name" value="SULFOQUINOVOSYL TRANSFERASE SQD2"/>
    <property type="match status" value="1"/>
</dbReference>
<dbReference type="RefSeq" id="WP_092820184.1">
    <property type="nucleotide sequence ID" value="NZ_BAABKJ010000013.1"/>
</dbReference>
<accession>A0A1G6MIP4</accession>
<organism evidence="3 4">
    <name type="scientific">Acinetobacter kookii</name>
    <dbReference type="NCBI Taxonomy" id="1226327"/>
    <lineage>
        <taxon>Bacteria</taxon>
        <taxon>Pseudomonadati</taxon>
        <taxon>Pseudomonadota</taxon>
        <taxon>Gammaproteobacteria</taxon>
        <taxon>Moraxellales</taxon>
        <taxon>Moraxellaceae</taxon>
        <taxon>Acinetobacter</taxon>
    </lineage>
</organism>
<reference evidence="4" key="1">
    <citation type="submission" date="2016-09" db="EMBL/GenBank/DDBJ databases">
        <authorList>
            <person name="Varghese N."/>
            <person name="Submissions S."/>
        </authorList>
    </citation>
    <scope>NUCLEOTIDE SEQUENCE [LARGE SCALE GENOMIC DNA]</scope>
    <source>
        <strain evidence="4">ANC 4667</strain>
    </source>
</reference>
<dbReference type="SUPFAM" id="SSF53756">
    <property type="entry name" value="UDP-Glycosyltransferase/glycogen phosphorylase"/>
    <property type="match status" value="1"/>
</dbReference>